<dbReference type="Pfam" id="PF00570">
    <property type="entry name" value="HRDC"/>
    <property type="match status" value="1"/>
</dbReference>
<protein>
    <recommendedName>
        <fullName evidence="1">HRDC domain-containing protein</fullName>
    </recommendedName>
</protein>
<dbReference type="Proteomes" id="UP000015105">
    <property type="component" value="Chromosome 2D"/>
</dbReference>
<evidence type="ECO:0000313" key="3">
    <source>
        <dbReference type="Proteomes" id="UP000015105"/>
    </source>
</evidence>
<dbReference type="SMART" id="SM00341">
    <property type="entry name" value="HRDC"/>
    <property type="match status" value="1"/>
</dbReference>
<reference evidence="2" key="3">
    <citation type="journal article" date="2017" name="Nature">
        <title>Genome sequence of the progenitor of the wheat D genome Aegilops tauschii.</title>
        <authorList>
            <person name="Luo M.C."/>
            <person name="Gu Y.Q."/>
            <person name="Puiu D."/>
            <person name="Wang H."/>
            <person name="Twardziok S.O."/>
            <person name="Deal K.R."/>
            <person name="Huo N."/>
            <person name="Zhu T."/>
            <person name="Wang L."/>
            <person name="Wang Y."/>
            <person name="McGuire P.E."/>
            <person name="Liu S."/>
            <person name="Long H."/>
            <person name="Ramasamy R.K."/>
            <person name="Rodriguez J.C."/>
            <person name="Van S.L."/>
            <person name="Yuan L."/>
            <person name="Wang Z."/>
            <person name="Xia Z."/>
            <person name="Xiao L."/>
            <person name="Anderson O.D."/>
            <person name="Ouyang S."/>
            <person name="Liang Y."/>
            <person name="Zimin A.V."/>
            <person name="Pertea G."/>
            <person name="Qi P."/>
            <person name="Bennetzen J.L."/>
            <person name="Dai X."/>
            <person name="Dawson M.W."/>
            <person name="Muller H.G."/>
            <person name="Kugler K."/>
            <person name="Rivarola-Duarte L."/>
            <person name="Spannagl M."/>
            <person name="Mayer K.F.X."/>
            <person name="Lu F.H."/>
            <person name="Bevan M.W."/>
            <person name="Leroy P."/>
            <person name="Li P."/>
            <person name="You F.M."/>
            <person name="Sun Q."/>
            <person name="Liu Z."/>
            <person name="Lyons E."/>
            <person name="Wicker T."/>
            <person name="Salzberg S.L."/>
            <person name="Devos K.M."/>
            <person name="Dvorak J."/>
        </authorList>
    </citation>
    <scope>NUCLEOTIDE SEQUENCE [LARGE SCALE GENOMIC DNA]</scope>
    <source>
        <strain evidence="2">cv. AL8/78</strain>
    </source>
</reference>
<dbReference type="GO" id="GO:0003676">
    <property type="term" value="F:nucleic acid binding"/>
    <property type="evidence" value="ECO:0007669"/>
    <property type="project" value="InterPro"/>
</dbReference>
<reference evidence="3" key="2">
    <citation type="journal article" date="2017" name="Nat. Plants">
        <title>The Aegilops tauschii genome reveals multiple impacts of transposons.</title>
        <authorList>
            <person name="Zhao G."/>
            <person name="Zou C."/>
            <person name="Li K."/>
            <person name="Wang K."/>
            <person name="Li T."/>
            <person name="Gao L."/>
            <person name="Zhang X."/>
            <person name="Wang H."/>
            <person name="Yang Z."/>
            <person name="Liu X."/>
            <person name="Jiang W."/>
            <person name="Mao L."/>
            <person name="Kong X."/>
            <person name="Jiao Y."/>
            <person name="Jia J."/>
        </authorList>
    </citation>
    <scope>NUCLEOTIDE SEQUENCE [LARGE SCALE GENOMIC DNA]</scope>
    <source>
        <strain evidence="3">cv. AL8/78</strain>
    </source>
</reference>
<sequence>GRPDRIYSLNDLGLVHFSFEELKLYQMLLNVRMKLAQDIGTAPYAICGDQTLRHFAKIRPSTGARLANIDGVNQHFISRYSGTFVQNIAQFSKQLNLSLDDSSGVEDMMSVPKPVNNSLPRNLGDAKFTSWELWQKQEAVPIKEQTVISYILDAARDGCEMNWNRFFEETGLTPEIASQIRLAIAKVGSRERLKPIKEELPENVILPLFIMPFLCVIK</sequence>
<reference evidence="2" key="5">
    <citation type="journal article" date="2021" name="G3 (Bethesda)">
        <title>Aegilops tauschii genome assembly Aet v5.0 features greater sequence contiguity and improved annotation.</title>
        <authorList>
            <person name="Wang L."/>
            <person name="Zhu T."/>
            <person name="Rodriguez J.C."/>
            <person name="Deal K.R."/>
            <person name="Dubcovsky J."/>
            <person name="McGuire P.E."/>
            <person name="Lux T."/>
            <person name="Spannagl M."/>
            <person name="Mayer K.F.X."/>
            <person name="Baldrich P."/>
            <person name="Meyers B.C."/>
            <person name="Huo N."/>
            <person name="Gu Y.Q."/>
            <person name="Zhou H."/>
            <person name="Devos K.M."/>
            <person name="Bennetzen J.L."/>
            <person name="Unver T."/>
            <person name="Budak H."/>
            <person name="Gulick P.J."/>
            <person name="Galiba G."/>
            <person name="Kalapos B."/>
            <person name="Nelson D.R."/>
            <person name="Li P."/>
            <person name="You F.M."/>
            <person name="Luo M.C."/>
            <person name="Dvorak J."/>
        </authorList>
    </citation>
    <scope>NUCLEOTIDE SEQUENCE [LARGE SCALE GENOMIC DNA]</scope>
    <source>
        <strain evidence="2">cv. AL8/78</strain>
    </source>
</reference>
<dbReference type="InterPro" id="IPR029491">
    <property type="entry name" value="Helicase_HTH"/>
</dbReference>
<proteinExistence type="predicted"/>
<name>A0A453ANM9_AEGTS</name>
<organism evidence="2 3">
    <name type="scientific">Aegilops tauschii subsp. strangulata</name>
    <name type="common">Goatgrass</name>
    <dbReference type="NCBI Taxonomy" id="200361"/>
    <lineage>
        <taxon>Eukaryota</taxon>
        <taxon>Viridiplantae</taxon>
        <taxon>Streptophyta</taxon>
        <taxon>Embryophyta</taxon>
        <taxon>Tracheophyta</taxon>
        <taxon>Spermatophyta</taxon>
        <taxon>Magnoliopsida</taxon>
        <taxon>Liliopsida</taxon>
        <taxon>Poales</taxon>
        <taxon>Poaceae</taxon>
        <taxon>BOP clade</taxon>
        <taxon>Pooideae</taxon>
        <taxon>Triticodae</taxon>
        <taxon>Triticeae</taxon>
        <taxon>Triticinae</taxon>
        <taxon>Aegilops</taxon>
    </lineage>
</organism>
<evidence type="ECO:0000259" key="1">
    <source>
        <dbReference type="PROSITE" id="PS50967"/>
    </source>
</evidence>
<reference evidence="3" key="1">
    <citation type="journal article" date="2014" name="Science">
        <title>Ancient hybridizations among the ancestral genomes of bread wheat.</title>
        <authorList>
            <consortium name="International Wheat Genome Sequencing Consortium,"/>
            <person name="Marcussen T."/>
            <person name="Sandve S.R."/>
            <person name="Heier L."/>
            <person name="Spannagl M."/>
            <person name="Pfeifer M."/>
            <person name="Jakobsen K.S."/>
            <person name="Wulff B.B."/>
            <person name="Steuernagel B."/>
            <person name="Mayer K.F."/>
            <person name="Olsen O.A."/>
        </authorList>
    </citation>
    <scope>NUCLEOTIDE SEQUENCE [LARGE SCALE GENOMIC DNA]</scope>
    <source>
        <strain evidence="3">cv. AL8/78</strain>
    </source>
</reference>
<dbReference type="Pfam" id="PF14493">
    <property type="entry name" value="HTH_40"/>
    <property type="match status" value="1"/>
</dbReference>
<dbReference type="EnsemblPlants" id="AET2Gv20208500.11">
    <property type="protein sequence ID" value="AET2Gv20208500.11"/>
    <property type="gene ID" value="AET2Gv20208500"/>
</dbReference>
<dbReference type="FunFam" id="1.10.150.80:FF:000011">
    <property type="entry name" value="ATP-dependent DNA helicase"/>
    <property type="match status" value="1"/>
</dbReference>
<dbReference type="PROSITE" id="PS50967">
    <property type="entry name" value="HRDC"/>
    <property type="match status" value="1"/>
</dbReference>
<dbReference type="SUPFAM" id="SSF47819">
    <property type="entry name" value="HRDC-like"/>
    <property type="match status" value="1"/>
</dbReference>
<reference evidence="2" key="4">
    <citation type="submission" date="2019-03" db="UniProtKB">
        <authorList>
            <consortium name="EnsemblPlants"/>
        </authorList>
    </citation>
    <scope>IDENTIFICATION</scope>
</reference>
<dbReference type="Gene3D" id="1.10.150.80">
    <property type="entry name" value="HRDC domain"/>
    <property type="match status" value="1"/>
</dbReference>
<dbReference type="GO" id="GO:0000166">
    <property type="term" value="F:nucleotide binding"/>
    <property type="evidence" value="ECO:0007669"/>
    <property type="project" value="InterPro"/>
</dbReference>
<evidence type="ECO:0000313" key="2">
    <source>
        <dbReference type="EnsemblPlants" id="AET2Gv20208500.11"/>
    </source>
</evidence>
<dbReference type="Gramene" id="AET2Gv20208500.11">
    <property type="protein sequence ID" value="AET2Gv20208500.11"/>
    <property type="gene ID" value="AET2Gv20208500"/>
</dbReference>
<dbReference type="InterPro" id="IPR044876">
    <property type="entry name" value="HRDC_dom_sf"/>
</dbReference>
<keyword evidence="3" id="KW-1185">Reference proteome</keyword>
<dbReference type="AlphaFoldDB" id="A0A453ANM9"/>
<accession>A0A453ANM9</accession>
<feature type="domain" description="HRDC" evidence="1">
    <location>
        <begin position="18"/>
        <end position="98"/>
    </location>
</feature>
<dbReference type="InterPro" id="IPR002121">
    <property type="entry name" value="HRDC_dom"/>
</dbReference>
<dbReference type="InterPro" id="IPR010997">
    <property type="entry name" value="HRDC-like_sf"/>
</dbReference>